<dbReference type="RefSeq" id="WP_118381217.1">
    <property type="nucleotide sequence ID" value="NZ_CABJFJ010000009.1"/>
</dbReference>
<comment type="caution">
    <text evidence="2">The sequence shown here is derived from an EMBL/GenBank/DDBJ whole genome shotgun (WGS) entry which is preliminary data.</text>
</comment>
<dbReference type="Proteomes" id="UP000284621">
    <property type="component" value="Unassembled WGS sequence"/>
</dbReference>
<reference evidence="2 3" key="1">
    <citation type="submission" date="2018-08" db="EMBL/GenBank/DDBJ databases">
        <title>A genome reference for cultivated species of the human gut microbiota.</title>
        <authorList>
            <person name="Zou Y."/>
            <person name="Xue W."/>
            <person name="Luo G."/>
        </authorList>
    </citation>
    <scope>NUCLEOTIDE SEQUENCE [LARGE SCALE GENOMIC DNA]</scope>
    <source>
        <strain evidence="2 3">AM34-3LB</strain>
    </source>
</reference>
<keyword evidence="3" id="KW-1185">Reference proteome</keyword>
<protein>
    <recommendedName>
        <fullName evidence="1">TET-Associated Glycosyltransferase domain-containing protein</fullName>
    </recommendedName>
</protein>
<organism evidence="2 3">
    <name type="scientific">Anaerobutyricum hallii</name>
    <dbReference type="NCBI Taxonomy" id="39488"/>
    <lineage>
        <taxon>Bacteria</taxon>
        <taxon>Bacillati</taxon>
        <taxon>Bacillota</taxon>
        <taxon>Clostridia</taxon>
        <taxon>Lachnospirales</taxon>
        <taxon>Lachnospiraceae</taxon>
        <taxon>Anaerobutyricum</taxon>
    </lineage>
</organism>
<feature type="domain" description="TET-Associated Glycosyltransferase" evidence="1">
    <location>
        <begin position="5"/>
        <end position="196"/>
    </location>
</feature>
<proteinExistence type="predicted"/>
<accession>A0A414B564</accession>
<evidence type="ECO:0000313" key="3">
    <source>
        <dbReference type="Proteomes" id="UP000284621"/>
    </source>
</evidence>
<dbReference type="EMBL" id="QSID01000009">
    <property type="protein sequence ID" value="RHC64182.1"/>
    <property type="molecule type" value="Genomic_DNA"/>
</dbReference>
<name>A0A414B564_9FIRM</name>
<gene>
    <name evidence="2" type="ORF">DW833_08955</name>
</gene>
<evidence type="ECO:0000313" key="2">
    <source>
        <dbReference type="EMBL" id="RHC64182.1"/>
    </source>
</evidence>
<sequence>MRKDTAVFIITHGRAEKQLTLDLLRQSEYSGKIYLVVDNKDEQLSEYKKKYGDVLLVFDKKKYAKGIDTHINSFSMNSALFARNACIDFARQLTFKYYFVCDDDIKCVKFKDGRAGKLKTQVAKNIERIFSAMVRYMENAPLQELGIIPDNTYIGGVNNSVKRGVKWNVCQIALFKTASPVTFKSIMWEDVATLSRDIKTGKIEFSPMFLSQCTPANGTNEGGCKKMYENSSDYANSFMVLLDRPDAIKIEFKKGKFMMRSNHAAMHPCIIHERYRKERDDA</sequence>
<dbReference type="InterPro" id="IPR049100">
    <property type="entry name" value="TAGT"/>
</dbReference>
<dbReference type="Pfam" id="PF20691">
    <property type="entry name" value="TAGT"/>
    <property type="match status" value="1"/>
</dbReference>
<evidence type="ECO:0000259" key="1">
    <source>
        <dbReference type="Pfam" id="PF20691"/>
    </source>
</evidence>
<dbReference type="AlphaFoldDB" id="A0A414B564"/>